<sequence>MITLPRGERPQTWMVRRLREERHRLQEHDRAHALARLEAIKIERESGRSLIAVGNITAYRIFAYMTQR</sequence>
<dbReference type="Proteomes" id="UP000024635">
    <property type="component" value="Unassembled WGS sequence"/>
</dbReference>
<dbReference type="AlphaFoldDB" id="A0A016SFH3"/>
<comment type="caution">
    <text evidence="1">The sequence shown here is derived from an EMBL/GenBank/DDBJ whole genome shotgun (WGS) entry which is preliminary data.</text>
</comment>
<evidence type="ECO:0000313" key="2">
    <source>
        <dbReference type="Proteomes" id="UP000024635"/>
    </source>
</evidence>
<proteinExistence type="predicted"/>
<name>A0A016SFH3_9BILA</name>
<gene>
    <name evidence="1" type="primary">Acey_s0235.g3171</name>
    <name evidence="1" type="ORF">Y032_0235g3171</name>
</gene>
<keyword evidence="2" id="KW-1185">Reference proteome</keyword>
<reference evidence="2" key="1">
    <citation type="journal article" date="2015" name="Nat. Genet.">
        <title>The genome and transcriptome of the zoonotic hookworm Ancylostoma ceylanicum identify infection-specific gene families.</title>
        <authorList>
            <person name="Schwarz E.M."/>
            <person name="Hu Y."/>
            <person name="Antoshechkin I."/>
            <person name="Miller M.M."/>
            <person name="Sternberg P.W."/>
            <person name="Aroian R.V."/>
        </authorList>
    </citation>
    <scope>NUCLEOTIDE SEQUENCE</scope>
    <source>
        <strain evidence="2">HY135</strain>
    </source>
</reference>
<evidence type="ECO:0000313" key="1">
    <source>
        <dbReference type="EMBL" id="EYB89132.1"/>
    </source>
</evidence>
<dbReference type="EMBL" id="JARK01001571">
    <property type="protein sequence ID" value="EYB89132.1"/>
    <property type="molecule type" value="Genomic_DNA"/>
</dbReference>
<protein>
    <submittedName>
        <fullName evidence="1">Uncharacterized protein</fullName>
    </submittedName>
</protein>
<accession>A0A016SFH3</accession>
<organism evidence="1 2">
    <name type="scientific">Ancylostoma ceylanicum</name>
    <dbReference type="NCBI Taxonomy" id="53326"/>
    <lineage>
        <taxon>Eukaryota</taxon>
        <taxon>Metazoa</taxon>
        <taxon>Ecdysozoa</taxon>
        <taxon>Nematoda</taxon>
        <taxon>Chromadorea</taxon>
        <taxon>Rhabditida</taxon>
        <taxon>Rhabditina</taxon>
        <taxon>Rhabditomorpha</taxon>
        <taxon>Strongyloidea</taxon>
        <taxon>Ancylostomatidae</taxon>
        <taxon>Ancylostomatinae</taxon>
        <taxon>Ancylostoma</taxon>
    </lineage>
</organism>